<reference evidence="8" key="1">
    <citation type="journal article" date="2017" name="bioRxiv">
        <title>Comparative analysis of the genomes of Stylophora pistillata and Acropora digitifera provides evidence for extensive differences between species of corals.</title>
        <authorList>
            <person name="Voolstra C.R."/>
            <person name="Li Y."/>
            <person name="Liew Y.J."/>
            <person name="Baumgarten S."/>
            <person name="Zoccola D."/>
            <person name="Flot J.-F."/>
            <person name="Tambutte S."/>
            <person name="Allemand D."/>
            <person name="Aranda M."/>
        </authorList>
    </citation>
    <scope>NUCLEOTIDE SEQUENCE [LARGE SCALE GENOMIC DNA]</scope>
</reference>
<dbReference type="Pfam" id="PF14378">
    <property type="entry name" value="PAP2_3"/>
    <property type="match status" value="1"/>
</dbReference>
<comment type="subcellular location">
    <subcellularLocation>
        <location evidence="1">Membrane</location>
        <topology evidence="1">Multi-pass membrane protein</topology>
    </subcellularLocation>
</comment>
<dbReference type="PANTHER" id="PTHR31310:SF7">
    <property type="entry name" value="PA-PHOSPHATASE RELATED-FAMILY PROTEIN DDB_G0268928"/>
    <property type="match status" value="1"/>
</dbReference>
<gene>
    <name evidence="7" type="primary">aur1</name>
    <name evidence="7" type="ORF">AWC38_SpisGene19383</name>
</gene>
<evidence type="ECO:0000256" key="3">
    <source>
        <dbReference type="ARBA" id="ARBA00022989"/>
    </source>
</evidence>
<evidence type="ECO:0000256" key="2">
    <source>
        <dbReference type="ARBA" id="ARBA00022692"/>
    </source>
</evidence>
<feature type="transmembrane region" description="Helical" evidence="5">
    <location>
        <begin position="135"/>
        <end position="154"/>
    </location>
</feature>
<dbReference type="STRING" id="50429.A0A2B4RJ13"/>
<feature type="transmembrane region" description="Helical" evidence="5">
    <location>
        <begin position="283"/>
        <end position="301"/>
    </location>
</feature>
<evidence type="ECO:0000256" key="1">
    <source>
        <dbReference type="ARBA" id="ARBA00004141"/>
    </source>
</evidence>
<keyword evidence="2 5" id="KW-0812">Transmembrane</keyword>
<dbReference type="InterPro" id="IPR052185">
    <property type="entry name" value="IPC_Synthase-Related"/>
</dbReference>
<name>A0A2B4RJ13_STYPI</name>
<dbReference type="GO" id="GO:0016020">
    <property type="term" value="C:membrane"/>
    <property type="evidence" value="ECO:0007669"/>
    <property type="project" value="UniProtKB-SubCell"/>
</dbReference>
<feature type="transmembrane region" description="Helical" evidence="5">
    <location>
        <begin position="233"/>
        <end position="253"/>
    </location>
</feature>
<dbReference type="Proteomes" id="UP000225706">
    <property type="component" value="Unassembled WGS sequence"/>
</dbReference>
<comment type="caution">
    <text evidence="7">The sequence shown here is derived from an EMBL/GenBank/DDBJ whole genome shotgun (WGS) entry which is preliminary data.</text>
</comment>
<dbReference type="EMBL" id="LSMT01000553">
    <property type="protein sequence ID" value="PFX16348.1"/>
    <property type="molecule type" value="Genomic_DNA"/>
</dbReference>
<keyword evidence="4 5" id="KW-0472">Membrane</keyword>
<keyword evidence="3 5" id="KW-1133">Transmembrane helix</keyword>
<evidence type="ECO:0000259" key="6">
    <source>
        <dbReference type="Pfam" id="PF14378"/>
    </source>
</evidence>
<dbReference type="CDD" id="cd03386">
    <property type="entry name" value="PAP2_Aur1_like"/>
    <property type="match status" value="1"/>
</dbReference>
<sequence length="327" mass="37193">MTTRSGKHFRGDKNVMIHDKTGRILISWNRFARSLKEAFEIYWETKQAEVTSLFEELPRKIKKIPFKDTLLAAIPFLAYLIVYSNYSLLRTILGLGKVTKPNHTFLPWMEVLVFHCLPHQMLAKFAHPALDCVAAVPYIFHFALPFLFILFKIVSNHSIRGVFPFLWCAGWVNLIATIIQFLFPTAPPWYVDSVVFSPVGDVLKAGANEAGFHRLDAALGVPFFHGLYAASPLPFGAFPSLHVAWPAVILVSGPWINEKFAMFHVVWITWAALYSNHHYGVDAVGGIFLVFLVNFMMRKVWCPFPLENGKKPSCYLCRRISPPLLQV</sequence>
<feature type="transmembrane region" description="Helical" evidence="5">
    <location>
        <begin position="161"/>
        <end position="183"/>
    </location>
</feature>
<accession>A0A2B4RJ13</accession>
<evidence type="ECO:0000313" key="7">
    <source>
        <dbReference type="EMBL" id="PFX16348.1"/>
    </source>
</evidence>
<evidence type="ECO:0000256" key="5">
    <source>
        <dbReference type="SAM" id="Phobius"/>
    </source>
</evidence>
<dbReference type="InterPro" id="IPR026841">
    <property type="entry name" value="Aur1/Ipt1"/>
</dbReference>
<keyword evidence="8" id="KW-1185">Reference proteome</keyword>
<dbReference type="PANTHER" id="PTHR31310">
    <property type="match status" value="1"/>
</dbReference>
<feature type="domain" description="Inositolphosphotransferase Aur1/Ipt1" evidence="6">
    <location>
        <begin position="123"/>
        <end position="292"/>
    </location>
</feature>
<evidence type="ECO:0000256" key="4">
    <source>
        <dbReference type="ARBA" id="ARBA00023136"/>
    </source>
</evidence>
<dbReference type="AlphaFoldDB" id="A0A2B4RJ13"/>
<evidence type="ECO:0000313" key="8">
    <source>
        <dbReference type="Proteomes" id="UP000225706"/>
    </source>
</evidence>
<organism evidence="7 8">
    <name type="scientific">Stylophora pistillata</name>
    <name type="common">Smooth cauliflower coral</name>
    <dbReference type="NCBI Taxonomy" id="50429"/>
    <lineage>
        <taxon>Eukaryota</taxon>
        <taxon>Metazoa</taxon>
        <taxon>Cnidaria</taxon>
        <taxon>Anthozoa</taxon>
        <taxon>Hexacorallia</taxon>
        <taxon>Scleractinia</taxon>
        <taxon>Astrocoeniina</taxon>
        <taxon>Pocilloporidae</taxon>
        <taxon>Stylophora</taxon>
    </lineage>
</organism>
<feature type="transmembrane region" description="Helical" evidence="5">
    <location>
        <begin position="69"/>
        <end position="86"/>
    </location>
</feature>
<proteinExistence type="predicted"/>
<protein>
    <submittedName>
        <fullName evidence="7">Inositol phosphorylceramide synthase catalytic subunit aur1</fullName>
    </submittedName>
</protein>
<dbReference type="OrthoDB" id="5784at2759"/>